<protein>
    <recommendedName>
        <fullName evidence="4">Outer membrane lipoprotein BamD-like domain-containing protein</fullName>
    </recommendedName>
</protein>
<keyword evidence="3" id="KW-1133">Transmembrane helix</keyword>
<name>A0A2G6KDA5_9BACT</name>
<proteinExistence type="predicted"/>
<comment type="caution">
    <text evidence="5">The sequence shown here is derived from an EMBL/GenBank/DDBJ whole genome shotgun (WGS) entry which is preliminary data.</text>
</comment>
<evidence type="ECO:0000313" key="5">
    <source>
        <dbReference type="EMBL" id="PIE33664.1"/>
    </source>
</evidence>
<keyword evidence="3" id="KW-0812">Transmembrane</keyword>
<evidence type="ECO:0000313" key="6">
    <source>
        <dbReference type="Proteomes" id="UP000230821"/>
    </source>
</evidence>
<reference evidence="5 6" key="1">
    <citation type="submission" date="2017-10" db="EMBL/GenBank/DDBJ databases">
        <title>Novel microbial diversity and functional potential in the marine mammal oral microbiome.</title>
        <authorList>
            <person name="Dudek N.K."/>
            <person name="Sun C.L."/>
            <person name="Burstein D."/>
            <person name="Kantor R.S."/>
            <person name="Aliaga Goltsman D.S."/>
            <person name="Bik E.M."/>
            <person name="Thomas B.C."/>
            <person name="Banfield J.F."/>
            <person name="Relman D.A."/>
        </authorList>
    </citation>
    <scope>NUCLEOTIDE SEQUENCE [LARGE SCALE GENOMIC DNA]</scope>
    <source>
        <strain evidence="5">DOLJORAL78_47_16</strain>
    </source>
</reference>
<feature type="domain" description="Outer membrane lipoprotein BamD-like" evidence="4">
    <location>
        <begin position="213"/>
        <end position="287"/>
    </location>
</feature>
<evidence type="ECO:0000256" key="1">
    <source>
        <dbReference type="ARBA" id="ARBA00022729"/>
    </source>
</evidence>
<gene>
    <name evidence="5" type="ORF">CSA56_11165</name>
</gene>
<dbReference type="Proteomes" id="UP000230821">
    <property type="component" value="Unassembled WGS sequence"/>
</dbReference>
<dbReference type="EMBL" id="PDSK01000096">
    <property type="protein sequence ID" value="PIE33664.1"/>
    <property type="molecule type" value="Genomic_DNA"/>
</dbReference>
<feature type="compositionally biased region" description="Polar residues" evidence="2">
    <location>
        <begin position="95"/>
        <end position="112"/>
    </location>
</feature>
<organism evidence="5 6">
    <name type="scientific">candidate division KSB3 bacterium</name>
    <dbReference type="NCBI Taxonomy" id="2044937"/>
    <lineage>
        <taxon>Bacteria</taxon>
        <taxon>candidate division KSB3</taxon>
    </lineage>
</organism>
<feature type="compositionally biased region" description="Low complexity" evidence="2">
    <location>
        <begin position="142"/>
        <end position="153"/>
    </location>
</feature>
<feature type="region of interest" description="Disordered" evidence="2">
    <location>
        <begin position="131"/>
        <end position="156"/>
    </location>
</feature>
<keyword evidence="3" id="KW-0472">Membrane</keyword>
<dbReference type="SUPFAM" id="SSF48452">
    <property type="entry name" value="TPR-like"/>
    <property type="match status" value="1"/>
</dbReference>
<feature type="region of interest" description="Disordered" evidence="2">
    <location>
        <begin position="95"/>
        <end position="118"/>
    </location>
</feature>
<accession>A0A2G6KDA5</accession>
<dbReference type="InterPro" id="IPR019734">
    <property type="entry name" value="TPR_rpt"/>
</dbReference>
<evidence type="ECO:0000256" key="2">
    <source>
        <dbReference type="SAM" id="MobiDB-lite"/>
    </source>
</evidence>
<dbReference type="Gene3D" id="1.25.40.10">
    <property type="entry name" value="Tetratricopeptide repeat domain"/>
    <property type="match status" value="1"/>
</dbReference>
<keyword evidence="1" id="KW-0732">Signal</keyword>
<dbReference type="AlphaFoldDB" id="A0A2G6KDA5"/>
<dbReference type="InterPro" id="IPR039565">
    <property type="entry name" value="BamD-like"/>
</dbReference>
<dbReference type="Pfam" id="PF13525">
    <property type="entry name" value="YfiO"/>
    <property type="match status" value="1"/>
</dbReference>
<sequence length="339" mass="38824">MKRISINIDNISQFDLRLAKNPRVIAIAQEVVAQTLEERAQKLHDLQQRIRDGKADLFEERVHTKLFEKRKAEWVLLLHQNLPIIEEELQKRCRQSQSPLQQEPASKASESQKAARENIRQSHSELLDFLATQKPPTPSPLSSRKTTITTSDTESTHRTHDIIIGGLLVLGLLLSVGYVLSSEKAEPPPLTFQEQRQGRSEEQRLAEEVDREIQEQFDAAAQEIRSGKFDIGKIQLLELATAHPQSLHAENAYILLADTYRLRQDQPDEALHYYQRFLELYPESRQIGLTQLKMGFSYEDLGDTSNAQTTYRLIIDRDGEKSRVGQLALDRLLKLEASK</sequence>
<evidence type="ECO:0000259" key="4">
    <source>
        <dbReference type="Pfam" id="PF13525"/>
    </source>
</evidence>
<evidence type="ECO:0000256" key="3">
    <source>
        <dbReference type="SAM" id="Phobius"/>
    </source>
</evidence>
<dbReference type="Pfam" id="PF13174">
    <property type="entry name" value="TPR_6"/>
    <property type="match status" value="1"/>
</dbReference>
<dbReference type="InterPro" id="IPR011990">
    <property type="entry name" value="TPR-like_helical_dom_sf"/>
</dbReference>
<feature type="transmembrane region" description="Helical" evidence="3">
    <location>
        <begin position="162"/>
        <end position="180"/>
    </location>
</feature>